<feature type="signal peptide" evidence="2">
    <location>
        <begin position="1"/>
        <end position="19"/>
    </location>
</feature>
<evidence type="ECO:0000313" key="5">
    <source>
        <dbReference type="Proteomes" id="UP000236454"/>
    </source>
</evidence>
<reference evidence="4 5" key="1">
    <citation type="submission" date="2016-10" db="EMBL/GenBank/DDBJ databases">
        <authorList>
            <person name="de Groot N.N."/>
        </authorList>
    </citation>
    <scope>NUCLEOTIDE SEQUENCE [LARGE SCALE GENOMIC DNA]</scope>
    <source>
        <strain evidence="4 5">CGMCC 1.7005</strain>
    </source>
</reference>
<evidence type="ECO:0000259" key="3">
    <source>
        <dbReference type="Pfam" id="PF18962"/>
    </source>
</evidence>
<feature type="domain" description="Secretion system C-terminal sorting" evidence="3">
    <location>
        <begin position="646"/>
        <end position="708"/>
    </location>
</feature>
<dbReference type="Pfam" id="PF07494">
    <property type="entry name" value="Reg_prop"/>
    <property type="match status" value="1"/>
</dbReference>
<sequence length="718" mass="80259">MIKITLISLCTLLYIGAHAQNSNWTNLVYEANKANHIFPDGDDIYISTNAGYTILDRTSGNQMEYDFTTMGLVRSKVFYIHGDGMGKHWFNNEGRTFTKEGSNWQYHPSNFPYNPINNIKNIRYDSQGNMWYLAGALLVKYDGSNYHYFDQTNSPLVFNMMSNPKFEIDGNDNVWITDYNKGLFKYDGNSFTLYTRTNSDLPSNKLNALTILDNGDVYLATGDSGVVVFNGTTFNNYSTTNSALHNNEIHEIKHHGNTVFGISGGYGIWSEILKIENAMLSMYNASNAGLPLKTFDKLAVDDEGTLWFQSNSGDQHTILEFDGTYLTTHQLKNSPLVSNNIKDVCIGEEGEVRFLNEQAGSSLTDLMAVENNQFQTLHTLVAQGGKMIDHANGTFVYGVGDEVVLASPGTLSFYSSSNSDLSPLGTKIVAKDVQGNLWFAADDGLVKYDGNTLNLEYSFTTGVVMAATLRAFTIDVSGNFWMIVSNSNGRQLVQFDGTNYTVYDSNHPGLTDDNFKQVQASENGDVYMLSESGNLIKYDGSSFTYLLDLNTIDPYNDVTVLRVFLDQVWMGSNNREIIYYDGNNAQVFKTTNSPLLSNRIHGFAKDNAGNVWIATDQGISIYNENLVALHSEESLNNVLEDKGVHIYPNPCSDRISVQLNSGEEGSRILFYNAQGAMIRNVDLHQMLQDVQINHEPGIYFYRIVKDGKLLHQGRLIKK</sequence>
<dbReference type="Gene3D" id="2.130.10.10">
    <property type="entry name" value="YVTN repeat-like/Quinoprotein amine dehydrogenase"/>
    <property type="match status" value="4"/>
</dbReference>
<dbReference type="OrthoDB" id="799853at2"/>
<dbReference type="InterPro" id="IPR011047">
    <property type="entry name" value="Quinoprotein_ADH-like_sf"/>
</dbReference>
<keyword evidence="1 2" id="KW-0732">Signal</keyword>
<dbReference type="AlphaFoldDB" id="A0A1I6Y4A2"/>
<dbReference type="RefSeq" id="WP_139230225.1">
    <property type="nucleotide sequence ID" value="NZ_FPAS01000001.1"/>
</dbReference>
<protein>
    <submittedName>
        <fullName evidence="4">Por secretion system C-terminal sorting domain-containing protein</fullName>
    </submittedName>
</protein>
<evidence type="ECO:0000256" key="1">
    <source>
        <dbReference type="ARBA" id="ARBA00022729"/>
    </source>
</evidence>
<dbReference type="InterPro" id="IPR011110">
    <property type="entry name" value="Reg_prop"/>
</dbReference>
<feature type="chain" id="PRO_5014770538" evidence="2">
    <location>
        <begin position="20"/>
        <end position="718"/>
    </location>
</feature>
<dbReference type="InterPro" id="IPR015943">
    <property type="entry name" value="WD40/YVTN_repeat-like_dom_sf"/>
</dbReference>
<proteinExistence type="predicted"/>
<dbReference type="SUPFAM" id="SSF50998">
    <property type="entry name" value="Quinoprotein alcohol dehydrogenase-like"/>
    <property type="match status" value="1"/>
</dbReference>
<organism evidence="4 5">
    <name type="scientific">Lishizhenia tianjinensis</name>
    <dbReference type="NCBI Taxonomy" id="477690"/>
    <lineage>
        <taxon>Bacteria</taxon>
        <taxon>Pseudomonadati</taxon>
        <taxon>Bacteroidota</taxon>
        <taxon>Flavobacteriia</taxon>
        <taxon>Flavobacteriales</taxon>
        <taxon>Crocinitomicaceae</taxon>
        <taxon>Lishizhenia</taxon>
    </lineage>
</organism>
<dbReference type="InterPro" id="IPR026444">
    <property type="entry name" value="Secre_tail"/>
</dbReference>
<evidence type="ECO:0000256" key="2">
    <source>
        <dbReference type="SAM" id="SignalP"/>
    </source>
</evidence>
<dbReference type="Pfam" id="PF18962">
    <property type="entry name" value="Por_Secre_tail"/>
    <property type="match status" value="1"/>
</dbReference>
<name>A0A1I6Y4A2_9FLAO</name>
<gene>
    <name evidence="4" type="ORF">SAMN05216474_0630</name>
</gene>
<dbReference type="STRING" id="477690.SAMN05216474_0630"/>
<evidence type="ECO:0000313" key="4">
    <source>
        <dbReference type="EMBL" id="SFT44944.1"/>
    </source>
</evidence>
<dbReference type="Proteomes" id="UP000236454">
    <property type="component" value="Unassembled WGS sequence"/>
</dbReference>
<accession>A0A1I6Y4A2</accession>
<dbReference type="NCBIfam" id="TIGR04183">
    <property type="entry name" value="Por_Secre_tail"/>
    <property type="match status" value="1"/>
</dbReference>
<keyword evidence="5" id="KW-1185">Reference proteome</keyword>
<dbReference type="EMBL" id="FPAS01000001">
    <property type="protein sequence ID" value="SFT44944.1"/>
    <property type="molecule type" value="Genomic_DNA"/>
</dbReference>